<keyword evidence="1" id="KW-0812">Transmembrane</keyword>
<keyword evidence="3" id="KW-1185">Reference proteome</keyword>
<feature type="transmembrane region" description="Helical" evidence="1">
    <location>
        <begin position="9"/>
        <end position="31"/>
    </location>
</feature>
<keyword evidence="1" id="KW-1133">Transmembrane helix</keyword>
<protein>
    <submittedName>
        <fullName evidence="2">Uncharacterized protein</fullName>
    </submittedName>
</protein>
<reference evidence="2 3" key="1">
    <citation type="submission" date="2016-10" db="EMBL/GenBank/DDBJ databases">
        <authorList>
            <person name="de Groot N.N."/>
        </authorList>
    </citation>
    <scope>NUCLEOTIDE SEQUENCE [LARGE SCALE GENOMIC DNA]</scope>
    <source>
        <strain evidence="2 3">CGMCC 1.9156</strain>
    </source>
</reference>
<evidence type="ECO:0000313" key="3">
    <source>
        <dbReference type="Proteomes" id="UP000198964"/>
    </source>
</evidence>
<gene>
    <name evidence="2" type="ORF">SAMN05216283_106133</name>
</gene>
<dbReference type="STRING" id="655355.SAMN05216283_106133"/>
<accession>A0A1I2IP77</accession>
<keyword evidence="1" id="KW-0472">Membrane</keyword>
<evidence type="ECO:0000313" key="2">
    <source>
        <dbReference type="EMBL" id="SFF43438.1"/>
    </source>
</evidence>
<dbReference type="Proteomes" id="UP000198964">
    <property type="component" value="Unassembled WGS sequence"/>
</dbReference>
<name>A0A1I2IP77_9BACT</name>
<sequence>MRNSLKDTFLIVSGFIGFVASIVTLISYPLFAENKKIWILALAVAVLFFVLILFLRFIQKKNKEISSLRNRLEFLEKERNVPFFKKWPLIYAHMWRSGTIRPDNPVILDLFEVKDEILPNGRLRDTKASFYFKGKFTDATWQFIVTIGGDENTSFDNLNFVVEDLRTNQRLNAKIADRGRDETIKDIIISFKNKKEKGDTFELQISWTWPKMLLELRDYISLPNVYSKSTHKAILSLQKTPEMKFNNVEAYKYGPQDNEPVFLRNVYADDANPDRYTLEIDQPEMNADYLLYYE</sequence>
<evidence type="ECO:0000256" key="1">
    <source>
        <dbReference type="SAM" id="Phobius"/>
    </source>
</evidence>
<dbReference type="AlphaFoldDB" id="A0A1I2IP77"/>
<dbReference type="EMBL" id="FONW01000006">
    <property type="protein sequence ID" value="SFF43438.1"/>
    <property type="molecule type" value="Genomic_DNA"/>
</dbReference>
<proteinExistence type="predicted"/>
<organism evidence="2 3">
    <name type="scientific">Sunxiuqinia elliptica</name>
    <dbReference type="NCBI Taxonomy" id="655355"/>
    <lineage>
        <taxon>Bacteria</taxon>
        <taxon>Pseudomonadati</taxon>
        <taxon>Bacteroidota</taxon>
        <taxon>Bacteroidia</taxon>
        <taxon>Marinilabiliales</taxon>
        <taxon>Prolixibacteraceae</taxon>
        <taxon>Sunxiuqinia</taxon>
    </lineage>
</organism>
<feature type="transmembrane region" description="Helical" evidence="1">
    <location>
        <begin position="37"/>
        <end position="58"/>
    </location>
</feature>
<dbReference type="RefSeq" id="WP_093920265.1">
    <property type="nucleotide sequence ID" value="NZ_FONW01000006.1"/>
</dbReference>